<dbReference type="RefSeq" id="WP_145054392.1">
    <property type="nucleotide sequence ID" value="NZ_CP036433.1"/>
</dbReference>
<dbReference type="GO" id="GO:0008270">
    <property type="term" value="F:zinc ion binding"/>
    <property type="evidence" value="ECO:0007669"/>
    <property type="project" value="UniProtKB-KW"/>
</dbReference>
<dbReference type="Proteomes" id="UP000317648">
    <property type="component" value="Chromosome"/>
</dbReference>
<keyword evidence="1" id="KW-0378">Hydrolase</keyword>
<dbReference type="Pfam" id="PF00176">
    <property type="entry name" value="SNF2-rel_dom"/>
    <property type="match status" value="1"/>
</dbReference>
<dbReference type="SMART" id="SM00490">
    <property type="entry name" value="HELICc"/>
    <property type="match status" value="1"/>
</dbReference>
<dbReference type="PROSITE" id="PS51192">
    <property type="entry name" value="HELICASE_ATP_BIND_1"/>
    <property type="match status" value="1"/>
</dbReference>
<dbReference type="KEGG" id="lcre:Pla8534_34990"/>
<dbReference type="AlphaFoldDB" id="A0A518DV09"/>
<evidence type="ECO:0000256" key="1">
    <source>
        <dbReference type="ARBA" id="ARBA00022801"/>
    </source>
</evidence>
<dbReference type="SMART" id="SM00487">
    <property type="entry name" value="DEXDc"/>
    <property type="match status" value="1"/>
</dbReference>
<organism evidence="6 7">
    <name type="scientific">Lignipirellula cremea</name>
    <dbReference type="NCBI Taxonomy" id="2528010"/>
    <lineage>
        <taxon>Bacteria</taxon>
        <taxon>Pseudomonadati</taxon>
        <taxon>Planctomycetota</taxon>
        <taxon>Planctomycetia</taxon>
        <taxon>Pirellulales</taxon>
        <taxon>Pirellulaceae</taxon>
        <taxon>Lignipirellula</taxon>
    </lineage>
</organism>
<dbReference type="InterPro" id="IPR038718">
    <property type="entry name" value="SNF2-like_sf"/>
</dbReference>
<reference evidence="6 7" key="1">
    <citation type="submission" date="2019-02" db="EMBL/GenBank/DDBJ databases">
        <title>Deep-cultivation of Planctomycetes and their phenomic and genomic characterization uncovers novel biology.</title>
        <authorList>
            <person name="Wiegand S."/>
            <person name="Jogler M."/>
            <person name="Boedeker C."/>
            <person name="Pinto D."/>
            <person name="Vollmers J."/>
            <person name="Rivas-Marin E."/>
            <person name="Kohn T."/>
            <person name="Peeters S.H."/>
            <person name="Heuer A."/>
            <person name="Rast P."/>
            <person name="Oberbeckmann S."/>
            <person name="Bunk B."/>
            <person name="Jeske O."/>
            <person name="Meyerdierks A."/>
            <person name="Storesund J.E."/>
            <person name="Kallscheuer N."/>
            <person name="Luecker S."/>
            <person name="Lage O.M."/>
            <person name="Pohl T."/>
            <person name="Merkel B.J."/>
            <person name="Hornburger P."/>
            <person name="Mueller R.-W."/>
            <person name="Bruemmer F."/>
            <person name="Labrenz M."/>
            <person name="Spormann A.M."/>
            <person name="Op den Camp H."/>
            <person name="Overmann J."/>
            <person name="Amann R."/>
            <person name="Jetten M.S.M."/>
            <person name="Mascher T."/>
            <person name="Medema M.H."/>
            <person name="Devos D.P."/>
            <person name="Kaster A.-K."/>
            <person name="Ovreas L."/>
            <person name="Rohde M."/>
            <person name="Galperin M.Y."/>
            <person name="Jogler C."/>
        </authorList>
    </citation>
    <scope>NUCLEOTIDE SEQUENCE [LARGE SCALE GENOMIC DNA]</scope>
    <source>
        <strain evidence="6 7">Pla85_3_4</strain>
    </source>
</reference>
<keyword evidence="2" id="KW-0479">Metal-binding</keyword>
<dbReference type="Gene3D" id="3.40.50.300">
    <property type="entry name" value="P-loop containing nucleotide triphosphate hydrolases"/>
    <property type="match status" value="1"/>
</dbReference>
<dbReference type="EMBL" id="CP036433">
    <property type="protein sequence ID" value="QDU95682.1"/>
    <property type="molecule type" value="Genomic_DNA"/>
</dbReference>
<keyword evidence="7" id="KW-1185">Reference proteome</keyword>
<gene>
    <name evidence="6" type="ORF">Pla8534_34990</name>
</gene>
<keyword evidence="6" id="KW-0067">ATP-binding</keyword>
<dbReference type="PROSITE" id="PS50966">
    <property type="entry name" value="ZF_SWIM"/>
    <property type="match status" value="1"/>
</dbReference>
<name>A0A518DV09_9BACT</name>
<proteinExistence type="predicted"/>
<sequence>MSIANSAASAFDDRTRNRGHEYFTNNEIDLHQTDPRSFVGVVKGPLGAHTAAIDAYEYEQGVLSTHCDCPQFKKGRFCKHLWATLLEIDSLYEVPLKRNLRLIAGNGAADAAEKQSNQWKSQIDAIAAESNRRVRDPGVVLRNKVRQTWFVIDVAETQAKGHLHLDFFYRESLVNGGWGKCRRMSYDRKSPPLFADSGDQELLDLLCGGQTGGGESTSHYRQWWGSQYSRNEVSYVELFPATLKAALPLLTETDRLVWQLDSSQPFEDAEPLAWCGSEPWRFRLVVEATEDDNGWIIGGELYRDDESVRVEEPVLLSADGFVLFGDRIGLLEVGAEFSWIVALRREEKIEVPRKAGEELAAMLLSSAANCEVRLPEEFGWKEEAVDPQPRLVIASQNTSKASRLYASLSFLYGDKPIALDDPQSSVVNPDKKVSHRRNRTKEQQLIANLRDLGLRPNTDRHKNEAHVWLQRKQLSQVVHNLTGLGWSVEAEGRKIRKAGSFSLSVSSNVDWFELDGGCDFEGQTVALPALLAAVRKGEKFVVLDDGTQGMLPEEWLEQYGALAELGKAKGDSLRFAHSQAALLDALLAAQDNVETDEQFLEIRDRLRSFSGIEPKHEIESFQGELREYQREGLGWLNFLQEYRFGGCLADDMGLGKTIQVLAMLEDRRVNGEEGRGPSLAVVPRSLVFNWIDEAAQFTPQLKVANYTGPGRETVLENMNDYDLLVTTYGTLRRDIVQLREKTFDFAILDEAQAIKNDKSQAAKACRLLPARRRLAMTGTPVENHLGELWSLFEFLNPGMLGRSSTFARLAKNGGDHEGLRVLASALRPFMLRRTKQQVLTELPEKTEQTLVCEMGSRQRKLYDELRDYYRASLTQEVQKQGFAKSKIHVLEALLRLRQAACHPGLVSEKNAGVPSAKLDMLADQIAEVVAEGHKALVFSQFTSFLRIVRARLDEMNVRYEYLDGRTRNRKEKVDAFQNDPECPLFLISLKAGGHGLNLTAADYVFILDPWWNPAVEAQAIDRAHRIGQTQRVFAYRLICRDTVEDKIIQLQQSKRDLADAIVASNNSVISDLTAEDLELLLS</sequence>
<keyword evidence="2" id="KW-0863">Zinc-finger</keyword>
<keyword evidence="6" id="KW-0547">Nucleotide-binding</keyword>
<dbReference type="InterPro" id="IPR001650">
    <property type="entry name" value="Helicase_C-like"/>
</dbReference>
<dbReference type="CDD" id="cd18012">
    <property type="entry name" value="DEXQc_arch_SWI2_SNF2"/>
    <property type="match status" value="1"/>
</dbReference>
<evidence type="ECO:0000259" key="5">
    <source>
        <dbReference type="PROSITE" id="PS51194"/>
    </source>
</evidence>
<dbReference type="Pfam" id="PF08455">
    <property type="entry name" value="SNF2_assoc"/>
    <property type="match status" value="1"/>
</dbReference>
<evidence type="ECO:0000313" key="6">
    <source>
        <dbReference type="EMBL" id="QDU95682.1"/>
    </source>
</evidence>
<keyword evidence="2" id="KW-0862">Zinc</keyword>
<feature type="domain" description="Helicase C-terminal" evidence="5">
    <location>
        <begin position="921"/>
        <end position="1069"/>
    </location>
</feature>
<dbReference type="InterPro" id="IPR014001">
    <property type="entry name" value="Helicase_ATP-bd"/>
</dbReference>
<dbReference type="PANTHER" id="PTHR10799">
    <property type="entry name" value="SNF2/RAD54 HELICASE FAMILY"/>
    <property type="match status" value="1"/>
</dbReference>
<accession>A0A518DV09</accession>
<evidence type="ECO:0000313" key="7">
    <source>
        <dbReference type="Proteomes" id="UP000317648"/>
    </source>
</evidence>
<evidence type="ECO:0000259" key="4">
    <source>
        <dbReference type="PROSITE" id="PS51192"/>
    </source>
</evidence>
<evidence type="ECO:0000256" key="2">
    <source>
        <dbReference type="PROSITE-ProRule" id="PRU00325"/>
    </source>
</evidence>
<protein>
    <submittedName>
        <fullName evidence="6">ATP-dependent helicase HepA</fullName>
    </submittedName>
</protein>
<keyword evidence="6" id="KW-0347">Helicase</keyword>
<dbReference type="InterPro" id="IPR000330">
    <property type="entry name" value="SNF2_N"/>
</dbReference>
<dbReference type="InterPro" id="IPR013663">
    <property type="entry name" value="Helicase_SWF/SNF/SWI_bac"/>
</dbReference>
<dbReference type="SUPFAM" id="SSF52540">
    <property type="entry name" value="P-loop containing nucleoside triphosphate hydrolases"/>
    <property type="match status" value="2"/>
</dbReference>
<dbReference type="PROSITE" id="PS51194">
    <property type="entry name" value="HELICASE_CTER"/>
    <property type="match status" value="1"/>
</dbReference>
<dbReference type="InterPro" id="IPR007527">
    <property type="entry name" value="Znf_SWIM"/>
</dbReference>
<dbReference type="GO" id="GO:0016787">
    <property type="term" value="F:hydrolase activity"/>
    <property type="evidence" value="ECO:0007669"/>
    <property type="project" value="UniProtKB-KW"/>
</dbReference>
<dbReference type="InterPro" id="IPR049730">
    <property type="entry name" value="SNF2/RAD54-like_C"/>
</dbReference>
<dbReference type="CDD" id="cd18793">
    <property type="entry name" value="SF2_C_SNF"/>
    <property type="match status" value="1"/>
</dbReference>
<dbReference type="InterPro" id="IPR027417">
    <property type="entry name" value="P-loop_NTPase"/>
</dbReference>
<dbReference type="Pfam" id="PF00271">
    <property type="entry name" value="Helicase_C"/>
    <property type="match status" value="1"/>
</dbReference>
<feature type="domain" description="SWIM-type" evidence="3">
    <location>
        <begin position="58"/>
        <end position="89"/>
    </location>
</feature>
<feature type="domain" description="Helicase ATP-binding" evidence="4">
    <location>
        <begin position="637"/>
        <end position="798"/>
    </location>
</feature>
<dbReference type="GO" id="GO:0004386">
    <property type="term" value="F:helicase activity"/>
    <property type="evidence" value="ECO:0007669"/>
    <property type="project" value="UniProtKB-KW"/>
</dbReference>
<dbReference type="OrthoDB" id="9814088at2"/>
<evidence type="ECO:0000259" key="3">
    <source>
        <dbReference type="PROSITE" id="PS50966"/>
    </source>
</evidence>
<dbReference type="Gene3D" id="3.40.50.10810">
    <property type="entry name" value="Tandem AAA-ATPase domain"/>
    <property type="match status" value="1"/>
</dbReference>
<dbReference type="GO" id="GO:0005524">
    <property type="term" value="F:ATP binding"/>
    <property type="evidence" value="ECO:0007669"/>
    <property type="project" value="InterPro"/>
</dbReference>